<dbReference type="EMBL" id="KI894021">
    <property type="protein sequence ID" value="OCF25463.1"/>
    <property type="molecule type" value="Genomic_DNA"/>
</dbReference>
<protein>
    <submittedName>
        <fullName evidence="2">Uncharacterized protein</fullName>
    </submittedName>
</protein>
<keyword evidence="4" id="KW-1185">Reference proteome</keyword>
<sequence length="604" mass="66055">MPPSSPTPFRHSTSLIPSSPLSSTSDQFRRKQHLRSSSGDTVIKGLSNWRRQAKSASQSISVPQSSQTNHDHRNTSSKKRSSKGSGLGMGMKGTPGKIVNRRSSKASIGPTSTPITRTRARDLDSTSTSTDTARSSTWSLHLSEAEAEEMTSPSICDPRTSPIHPLADRATKHRVIGTPSTHTLENDSEPPSSGHTTRTIRQDDMIPAHQDLIVPLNDLTSSQDQDDDTDDATPKSAQKAVSTSAESSRPASSTKSASRSTLRAKDSNDMGWDFTIPLNDLSDPSSHSKRKRMPRSSSGSSKIKERRSTPRKMKGMDDTPSASDTSTSRGISSEDKPGRSNTVLANEDANDVSVETVRAAQHSSPHDQRGAVDDQEAFLDMEDQNNIPDNFDAAEIDIDRGSLPQRLGSAASFSDNADDLVVTLHTPQKSRTVTPQSTSSGSTSTSVDVDKDPFGFELMQDLVRNKVPQPYHPSSPFSTPRELRPPSPISFSSTVSSLILSGTPSPSLSPEVEKRRPQSSIKGRWRGAEVMRRIENREMPPSEEEDTDPEMDGGQVKKRRRSGIREISITPELTEEAKEAQQARIAHYIDLAENYNLHVEYVLW</sequence>
<feature type="region of interest" description="Disordered" evidence="1">
    <location>
        <begin position="423"/>
        <end position="452"/>
    </location>
</feature>
<gene>
    <name evidence="2" type="ORF">I302_05283</name>
    <name evidence="3" type="ORF">I302_106160</name>
</gene>
<feature type="compositionally biased region" description="Acidic residues" evidence="1">
    <location>
        <begin position="541"/>
        <end position="551"/>
    </location>
</feature>
<evidence type="ECO:0000313" key="4">
    <source>
        <dbReference type="Proteomes" id="UP000092730"/>
    </source>
</evidence>
<name>A0A1B9G361_9TREE</name>
<evidence type="ECO:0000313" key="2">
    <source>
        <dbReference type="EMBL" id="OCF25463.1"/>
    </source>
</evidence>
<dbReference type="Proteomes" id="UP000092730">
    <property type="component" value="Chromosome 4"/>
</dbReference>
<dbReference type="AlphaFoldDB" id="A0A1B9G361"/>
<feature type="region of interest" description="Disordered" evidence="1">
    <location>
        <begin position="1"/>
        <end position="375"/>
    </location>
</feature>
<proteinExistence type="predicted"/>
<feature type="compositionally biased region" description="Low complexity" evidence="1">
    <location>
        <begin position="55"/>
        <end position="67"/>
    </location>
</feature>
<evidence type="ECO:0000313" key="3">
    <source>
        <dbReference type="EMBL" id="WVW84131.1"/>
    </source>
</evidence>
<feature type="compositionally biased region" description="Low complexity" evidence="1">
    <location>
        <begin position="125"/>
        <end position="137"/>
    </location>
</feature>
<feature type="compositionally biased region" description="Low complexity" evidence="1">
    <location>
        <begin position="12"/>
        <end position="25"/>
    </location>
</feature>
<feature type="compositionally biased region" description="Low complexity" evidence="1">
    <location>
        <begin position="318"/>
        <end position="328"/>
    </location>
</feature>
<feature type="region of interest" description="Disordered" evidence="1">
    <location>
        <begin position="467"/>
        <end position="521"/>
    </location>
</feature>
<reference evidence="3" key="4">
    <citation type="submission" date="2024-02" db="EMBL/GenBank/DDBJ databases">
        <title>Comparative genomics of Cryptococcus and Kwoniella reveals pathogenesis evolution and contrasting modes of karyotype evolution via chromosome fusion or intercentromeric recombination.</title>
        <authorList>
            <person name="Coelho M.A."/>
            <person name="David-Palma M."/>
            <person name="Shea T."/>
            <person name="Bowers K."/>
            <person name="McGinley-Smith S."/>
            <person name="Mohammad A.W."/>
            <person name="Gnirke A."/>
            <person name="Yurkov A.M."/>
            <person name="Nowrousian M."/>
            <person name="Sun S."/>
            <person name="Cuomo C.A."/>
            <person name="Heitman J."/>
        </authorList>
    </citation>
    <scope>NUCLEOTIDE SEQUENCE</scope>
    <source>
        <strain evidence="3">CBS 10118</strain>
    </source>
</reference>
<reference evidence="2" key="3">
    <citation type="submission" date="2014-01" db="EMBL/GenBank/DDBJ databases">
        <title>Evolution of pathogenesis and genome organization in the Tremellales.</title>
        <authorList>
            <person name="Cuomo C."/>
            <person name="Litvintseva A."/>
            <person name="Heitman J."/>
            <person name="Chen Y."/>
            <person name="Sun S."/>
            <person name="Springer D."/>
            <person name="Dromer F."/>
            <person name="Young S."/>
            <person name="Zeng Q."/>
            <person name="Chapman S."/>
            <person name="Gujja S."/>
            <person name="Saif S."/>
            <person name="Birren B."/>
        </authorList>
    </citation>
    <scope>NUCLEOTIDE SEQUENCE</scope>
    <source>
        <strain evidence="2">CBS 10118</strain>
    </source>
</reference>
<dbReference type="VEuPathDB" id="FungiDB:I302_05283"/>
<dbReference type="RefSeq" id="XP_019046533.1">
    <property type="nucleotide sequence ID" value="XM_019191903.1"/>
</dbReference>
<dbReference type="GeneID" id="30209682"/>
<evidence type="ECO:0000256" key="1">
    <source>
        <dbReference type="SAM" id="MobiDB-lite"/>
    </source>
</evidence>
<feature type="compositionally biased region" description="Polar residues" evidence="1">
    <location>
        <begin position="105"/>
        <end position="115"/>
    </location>
</feature>
<feature type="compositionally biased region" description="Low complexity" evidence="1">
    <location>
        <begin position="432"/>
        <end position="446"/>
    </location>
</feature>
<feature type="compositionally biased region" description="Polar residues" evidence="1">
    <location>
        <begin position="178"/>
        <end position="199"/>
    </location>
</feature>
<accession>A0A1B9G361</accession>
<dbReference type="OrthoDB" id="2573567at2759"/>
<dbReference type="KEGG" id="kbi:30209682"/>
<dbReference type="EMBL" id="CP144544">
    <property type="protein sequence ID" value="WVW84131.1"/>
    <property type="molecule type" value="Genomic_DNA"/>
</dbReference>
<reference evidence="3" key="2">
    <citation type="submission" date="2013-07" db="EMBL/GenBank/DDBJ databases">
        <authorList>
            <consortium name="The Broad Institute Genome Sequencing Platform"/>
            <person name="Cuomo C."/>
            <person name="Litvintseva A."/>
            <person name="Chen Y."/>
            <person name="Heitman J."/>
            <person name="Sun S."/>
            <person name="Springer D."/>
            <person name="Dromer F."/>
            <person name="Young S.K."/>
            <person name="Zeng Q."/>
            <person name="Gargeya S."/>
            <person name="Fitzgerald M."/>
            <person name="Abouelleil A."/>
            <person name="Alvarado L."/>
            <person name="Berlin A.M."/>
            <person name="Chapman S.B."/>
            <person name="Dewar J."/>
            <person name="Goldberg J."/>
            <person name="Griggs A."/>
            <person name="Gujja S."/>
            <person name="Hansen M."/>
            <person name="Howarth C."/>
            <person name="Imamovic A."/>
            <person name="Larimer J."/>
            <person name="McCowan C."/>
            <person name="Murphy C."/>
            <person name="Pearson M."/>
            <person name="Priest M."/>
            <person name="Roberts A."/>
            <person name="Saif S."/>
            <person name="Shea T."/>
            <person name="Sykes S."/>
            <person name="Wortman J."/>
            <person name="Nusbaum C."/>
            <person name="Birren B."/>
        </authorList>
    </citation>
    <scope>NUCLEOTIDE SEQUENCE</scope>
    <source>
        <strain evidence="3">CBS 10118</strain>
    </source>
</reference>
<feature type="compositionally biased region" description="Low complexity" evidence="1">
    <location>
        <begin position="242"/>
        <end position="261"/>
    </location>
</feature>
<organism evidence="2">
    <name type="scientific">Kwoniella bestiolae CBS 10118</name>
    <dbReference type="NCBI Taxonomy" id="1296100"/>
    <lineage>
        <taxon>Eukaryota</taxon>
        <taxon>Fungi</taxon>
        <taxon>Dikarya</taxon>
        <taxon>Basidiomycota</taxon>
        <taxon>Agaricomycotina</taxon>
        <taxon>Tremellomycetes</taxon>
        <taxon>Tremellales</taxon>
        <taxon>Cryptococcaceae</taxon>
        <taxon>Kwoniella</taxon>
    </lineage>
</organism>
<feature type="region of interest" description="Disordered" evidence="1">
    <location>
        <begin position="533"/>
        <end position="569"/>
    </location>
</feature>
<reference evidence="2" key="1">
    <citation type="submission" date="2013-07" db="EMBL/GenBank/DDBJ databases">
        <title>The Genome Sequence of Cryptococcus bestiolae CBS10118.</title>
        <authorList>
            <consortium name="The Broad Institute Genome Sequencing Platform"/>
            <person name="Cuomo C."/>
            <person name="Litvintseva A."/>
            <person name="Chen Y."/>
            <person name="Heitman J."/>
            <person name="Sun S."/>
            <person name="Springer D."/>
            <person name="Dromer F."/>
            <person name="Young S.K."/>
            <person name="Zeng Q."/>
            <person name="Gargeya S."/>
            <person name="Fitzgerald M."/>
            <person name="Abouelleil A."/>
            <person name="Alvarado L."/>
            <person name="Berlin A.M."/>
            <person name="Chapman S.B."/>
            <person name="Dewar J."/>
            <person name="Goldberg J."/>
            <person name="Griggs A."/>
            <person name="Gujja S."/>
            <person name="Hansen M."/>
            <person name="Howarth C."/>
            <person name="Imamovic A."/>
            <person name="Larimer J."/>
            <person name="McCowan C."/>
            <person name="Murphy C."/>
            <person name="Pearson M."/>
            <person name="Priest M."/>
            <person name="Roberts A."/>
            <person name="Saif S."/>
            <person name="Shea T."/>
            <person name="Sykes S."/>
            <person name="Wortman J."/>
            <person name="Nusbaum C."/>
            <person name="Birren B."/>
        </authorList>
    </citation>
    <scope>NUCLEOTIDE SEQUENCE [LARGE SCALE GENOMIC DNA]</scope>
    <source>
        <strain evidence="2">CBS 10118</strain>
    </source>
</reference>
<feature type="compositionally biased region" description="Low complexity" evidence="1">
    <location>
        <begin position="489"/>
        <end position="501"/>
    </location>
</feature>